<dbReference type="InterPro" id="IPR008969">
    <property type="entry name" value="CarboxyPept-like_regulatory"/>
</dbReference>
<dbReference type="Pfam" id="PF13290">
    <property type="entry name" value="CHB_HEX_C_1"/>
    <property type="match status" value="1"/>
</dbReference>
<dbReference type="SUPFAM" id="SSF49464">
    <property type="entry name" value="Carboxypeptidase regulatory domain-like"/>
    <property type="match status" value="3"/>
</dbReference>
<evidence type="ECO:0000259" key="5">
    <source>
        <dbReference type="Pfam" id="PF13290"/>
    </source>
</evidence>
<feature type="signal peptide" evidence="4">
    <location>
        <begin position="1"/>
        <end position="20"/>
    </location>
</feature>
<evidence type="ECO:0000313" key="7">
    <source>
        <dbReference type="Proteomes" id="UP001165427"/>
    </source>
</evidence>
<dbReference type="InterPro" id="IPR013783">
    <property type="entry name" value="Ig-like_fold"/>
</dbReference>
<evidence type="ECO:0000256" key="4">
    <source>
        <dbReference type="SAM" id="SignalP"/>
    </source>
</evidence>
<keyword evidence="2" id="KW-0964">Secreted</keyword>
<organism evidence="6 7">
    <name type="scientific">Desulfatitalea alkaliphila</name>
    <dbReference type="NCBI Taxonomy" id="2929485"/>
    <lineage>
        <taxon>Bacteria</taxon>
        <taxon>Pseudomonadati</taxon>
        <taxon>Thermodesulfobacteriota</taxon>
        <taxon>Desulfobacteria</taxon>
        <taxon>Desulfobacterales</taxon>
        <taxon>Desulfosarcinaceae</taxon>
        <taxon>Desulfatitalea</taxon>
    </lineage>
</organism>
<dbReference type="RefSeq" id="WP_246914823.1">
    <property type="nucleotide sequence ID" value="NZ_JALJRB010000042.1"/>
</dbReference>
<dbReference type="PANTHER" id="PTHR36108">
    <property type="entry name" value="COLOSSIN-B-RELATED"/>
    <property type="match status" value="1"/>
</dbReference>
<accession>A0AA41R7P5</accession>
<dbReference type="SUPFAM" id="SSF49478">
    <property type="entry name" value="Cna protein B-type domain"/>
    <property type="match status" value="1"/>
</dbReference>
<protein>
    <submittedName>
        <fullName evidence="6">Chitobiase/beta-hexosaminidase C-terminal domain-containing protein</fullName>
    </submittedName>
</protein>
<comment type="caution">
    <text evidence="6">The sequence shown here is derived from an EMBL/GenBank/DDBJ whole genome shotgun (WGS) entry which is preliminary data.</text>
</comment>
<keyword evidence="3 4" id="KW-0732">Signal</keyword>
<feature type="chain" id="PRO_5041315548" evidence="4">
    <location>
        <begin position="21"/>
        <end position="1878"/>
    </location>
</feature>
<proteinExistence type="inferred from homology"/>
<sequence>MFRLSLLLLWALLAIQPALLAPRDGLAACATVKIEIRQELTLERQAFDAYMRINNGLSHIPLQNVAVDVTFADEHGNPVTASSDPDSSNALFFIRVDTMKHIADLTGSGTVAPETSADIHWLIIPSPGASNGRESGTLYFVGATLTYTAGGKSESITVTPDFIYVKPMPRLVLDYFLPTDVYGDDPWTSDIEAPVPFHLGLRIRNKGHGYARALKVESAQPRIVENELGLLIGFKIEGTSVNGRPAVNSLLADFGDIAPDKAGVAHWIMTSSLSGRFVGFEAEFSHAAELGGKLTSLIGQDDVRTHFLVHSVLVDAEGRDNIEDFLAKDDDVYRVYESDNIDTLVTDQSAAAALTHLVGGGYRLTTPPTDGFMYARVADPTRGAMVIREAIRSDGKRIKPQNVWFSKTRAGSGPWQYFLNIFDHNTTGVYTIAMQNVADMPQPPAIQFIPDRTGIEGRQLSFLVEATDPNGTTPTLRTGPLPVGATFVDQQDGSGIFDWVPAVGQAGRYAIEFIAADGLLESSRRAVIQIFSEADSDGDGMPDSWELEHFGTLDRDGMGDFDGDGISDLDEYLNGFDPTRPNNVPSVPVILEPLNGHFVETLTPELVIANSIDPDGNPIVYTFELFGDPAFKERLFAAEVDDAPGGTTSWRVPTPLADNTMYHWRARAANDTGRTLWAYGRFLTDTANDPPTAPGISAPADGNDVDTHYPVLEITNSTDPEGETVTYELEVYADSAMTTLVTAARALDAGGDHRTAWTVDVALAEATAYHWRAVAVDSRGAATEGPLAAFWVNTANTAPPAPLPVFPGDGAQIATTYVELTFAPGDDAHDPGITYSIELDTDPTFAGDAKVVSDPIPSAAPHMGWALQDLTDNTWHYWRVKSSRGTIESPWAAGRFFVNTINEAPGRPELRNPGVGAWVATATPVLSVHPAPDPEQEALFYRFELYADAALTQPIAHAVSETRTWQDPPALDASAWYYWRSQAVDPHGLPGEWSENGLFFAKADGLAQPPRLTFIAPVEPLYTNAQGIVIRWHHEDPDGDAAISLYYADDASGTEAVLIADGLEDDPDGRVGYHTWDISALEGTFYIHAVIANAAAVVTVHCPVPVTIDRTPPVVTATPPGGAFEAPVQVTLTADKEGVLYYTLDGAMPDIAAEIYEAPLTIAENTTLRFMAVDALGNQSEIHTETYDFTEATVTVTVRTAQGRLLEGVAVAALTETGGATGQTVTTDESGQARFDAAAFTTGTYRFRADYLGRPFLSADVVLPDTQAIPITVIDAPVTVTVHTAHGPAAGVPVHLFSASGEDLGLVLITNGLGQVVFDLPVDATFRFRADIGAEHHWSQPVDVSGDGPQDVAVSTGGRLTVAVQMAPDEPLAGIPVRLCDSTGNDLGMHSDTDDQGRAVFHPAVGDYRARADYLGHAFWSAPIQLTADTLATIELPHQPTVVTVHGRFMEESAPLEGIEVHLHAVTGESLDIQQITGNDGQVAFELPEAAFMARADTLGGSFWTDEFTWEDATIIVPLAEALITVTAAGRPLAGVSVIPVDEEGNDLGLSAVTDNEGRCLFRLPVGTYGFRAAHMGEMYLSGMATLDADQRLDIGISTTGGDFTFTLLQGPGQPLAGVACTLFDHNGNDLGRSGITNGDGQLTFDLGDGAYRICVDYLGHLFWSEMIQVPNAFSGEMMIPHAPASVTVVMAADGDQETPPPGGCGNVAPPPDTTVPVPDIPVHLFNGDHSYQGPHLLTDAHGRVHFQLPVDTAFAFRADILGGHYWSDTIVVPTSGPLEVPIDAGGGRLELVVWDRSSNPMPGLPVYLSRENGDYLGQQQTTTDEGIAAFHLPEGRYSLRVEYRGESHWTEPIEVVNDTRVTMRINTSSVPGGCGAP</sequence>
<keyword evidence="7" id="KW-1185">Reference proteome</keyword>
<comment type="similarity">
    <text evidence="1">Belongs to the serine-aspartate repeat-containing protein (SDr) family.</text>
</comment>
<evidence type="ECO:0000313" key="6">
    <source>
        <dbReference type="EMBL" id="MCJ8503062.1"/>
    </source>
</evidence>
<dbReference type="EMBL" id="JALJRB010000042">
    <property type="protein sequence ID" value="MCJ8503062.1"/>
    <property type="molecule type" value="Genomic_DNA"/>
</dbReference>
<dbReference type="Gene3D" id="2.60.40.10">
    <property type="entry name" value="Immunoglobulins"/>
    <property type="match status" value="5"/>
</dbReference>
<feature type="domain" description="GH29D-like beta-sandwich" evidence="5">
    <location>
        <begin position="1119"/>
        <end position="1184"/>
    </location>
</feature>
<reference evidence="6" key="1">
    <citation type="submission" date="2022-04" db="EMBL/GenBank/DDBJ databases">
        <title>Desulfatitalea alkaliphila sp. nov., a novel anaerobic sulfate-reducing bacterium isolated from terrestrial mud volcano, Taman Peninsula, Russia.</title>
        <authorList>
            <person name="Khomyakova M.A."/>
            <person name="Merkel A.Y."/>
            <person name="Slobodkin A.I."/>
        </authorList>
    </citation>
    <scope>NUCLEOTIDE SEQUENCE</scope>
    <source>
        <strain evidence="6">M08but</strain>
    </source>
</reference>
<evidence type="ECO:0000256" key="1">
    <source>
        <dbReference type="ARBA" id="ARBA00007257"/>
    </source>
</evidence>
<dbReference type="InterPro" id="IPR059177">
    <property type="entry name" value="GH29D-like_dom"/>
</dbReference>
<evidence type="ECO:0000256" key="2">
    <source>
        <dbReference type="ARBA" id="ARBA00022525"/>
    </source>
</evidence>
<dbReference type="PANTHER" id="PTHR36108:SF13">
    <property type="entry name" value="COLOSSIN-B-RELATED"/>
    <property type="match status" value="1"/>
</dbReference>
<name>A0AA41R7P5_9BACT</name>
<dbReference type="Proteomes" id="UP001165427">
    <property type="component" value="Unassembled WGS sequence"/>
</dbReference>
<evidence type="ECO:0000256" key="3">
    <source>
        <dbReference type="ARBA" id="ARBA00022729"/>
    </source>
</evidence>
<gene>
    <name evidence="6" type="ORF">MRX98_20990</name>
</gene>